<organism evidence="2 3">
    <name type="scientific">Dreissena polymorpha</name>
    <name type="common">Zebra mussel</name>
    <name type="synonym">Mytilus polymorpha</name>
    <dbReference type="NCBI Taxonomy" id="45954"/>
    <lineage>
        <taxon>Eukaryota</taxon>
        <taxon>Metazoa</taxon>
        <taxon>Spiralia</taxon>
        <taxon>Lophotrochozoa</taxon>
        <taxon>Mollusca</taxon>
        <taxon>Bivalvia</taxon>
        <taxon>Autobranchia</taxon>
        <taxon>Heteroconchia</taxon>
        <taxon>Euheterodonta</taxon>
        <taxon>Imparidentia</taxon>
        <taxon>Neoheterodontei</taxon>
        <taxon>Myida</taxon>
        <taxon>Dreissenoidea</taxon>
        <taxon>Dreissenidae</taxon>
        <taxon>Dreissena</taxon>
    </lineage>
</organism>
<dbReference type="GO" id="GO:0046872">
    <property type="term" value="F:metal ion binding"/>
    <property type="evidence" value="ECO:0007669"/>
    <property type="project" value="InterPro"/>
</dbReference>
<accession>A0A9D4DGR5</accession>
<dbReference type="Pfam" id="PF00675">
    <property type="entry name" value="Peptidase_M16"/>
    <property type="match status" value="1"/>
</dbReference>
<dbReference type="GO" id="GO:0004222">
    <property type="term" value="F:metalloendopeptidase activity"/>
    <property type="evidence" value="ECO:0007669"/>
    <property type="project" value="TreeGrafter"/>
</dbReference>
<evidence type="ECO:0000313" key="2">
    <source>
        <dbReference type="EMBL" id="KAH3747802.1"/>
    </source>
</evidence>
<dbReference type="Gene3D" id="3.30.830.10">
    <property type="entry name" value="Metalloenzyme, LuxS/M16 peptidase-like"/>
    <property type="match status" value="1"/>
</dbReference>
<gene>
    <name evidence="2" type="ORF">DPMN_182234</name>
</gene>
<dbReference type="FunFam" id="3.30.830.10:FF:000011">
    <property type="entry name" value="Presequence protease, mitochondrial"/>
    <property type="match status" value="1"/>
</dbReference>
<dbReference type="InterPro" id="IPR011765">
    <property type="entry name" value="Pept_M16_N"/>
</dbReference>
<dbReference type="PANTHER" id="PTHR43016:SF13">
    <property type="entry name" value="PRESEQUENCE PROTEASE, MITOCHONDRIAL"/>
    <property type="match status" value="1"/>
</dbReference>
<comment type="caution">
    <text evidence="2">The sequence shown here is derived from an EMBL/GenBank/DDBJ whole genome shotgun (WGS) entry which is preliminary data.</text>
</comment>
<reference evidence="2" key="2">
    <citation type="submission" date="2020-11" db="EMBL/GenBank/DDBJ databases">
        <authorList>
            <person name="McCartney M.A."/>
            <person name="Auch B."/>
            <person name="Kono T."/>
            <person name="Mallez S."/>
            <person name="Becker A."/>
            <person name="Gohl D.M."/>
            <person name="Silverstein K.A.T."/>
            <person name="Koren S."/>
            <person name="Bechman K.B."/>
            <person name="Herman A."/>
            <person name="Abrahante J.E."/>
            <person name="Garbe J."/>
        </authorList>
    </citation>
    <scope>NUCLEOTIDE SEQUENCE</scope>
    <source>
        <strain evidence="2">Duluth1</strain>
        <tissue evidence="2">Whole animal</tissue>
    </source>
</reference>
<dbReference type="PANTHER" id="PTHR43016">
    <property type="entry name" value="PRESEQUENCE PROTEASE"/>
    <property type="match status" value="1"/>
</dbReference>
<reference evidence="2" key="1">
    <citation type="journal article" date="2019" name="bioRxiv">
        <title>The Genome of the Zebra Mussel, Dreissena polymorpha: A Resource for Invasive Species Research.</title>
        <authorList>
            <person name="McCartney M.A."/>
            <person name="Auch B."/>
            <person name="Kono T."/>
            <person name="Mallez S."/>
            <person name="Zhang Y."/>
            <person name="Obille A."/>
            <person name="Becker A."/>
            <person name="Abrahante J.E."/>
            <person name="Garbe J."/>
            <person name="Badalamenti J.P."/>
            <person name="Herman A."/>
            <person name="Mangelson H."/>
            <person name="Liachko I."/>
            <person name="Sullivan S."/>
            <person name="Sone E.D."/>
            <person name="Koren S."/>
            <person name="Silverstein K.A.T."/>
            <person name="Beckman K.B."/>
            <person name="Gohl D.M."/>
        </authorList>
    </citation>
    <scope>NUCLEOTIDE SEQUENCE</scope>
    <source>
        <strain evidence="2">Duluth1</strain>
        <tissue evidence="2">Whole animal</tissue>
    </source>
</reference>
<dbReference type="Proteomes" id="UP000828390">
    <property type="component" value="Unassembled WGS sequence"/>
</dbReference>
<name>A0A9D4DGR5_DREPO</name>
<dbReference type="SUPFAM" id="SSF63411">
    <property type="entry name" value="LuxS/MPP-like metallohydrolase"/>
    <property type="match status" value="1"/>
</dbReference>
<dbReference type="GO" id="GO:0016485">
    <property type="term" value="P:protein processing"/>
    <property type="evidence" value="ECO:0007669"/>
    <property type="project" value="TreeGrafter"/>
</dbReference>
<protein>
    <recommendedName>
        <fullName evidence="1">Peptidase M16 N-terminal domain-containing protein</fullName>
    </recommendedName>
</protein>
<dbReference type="InterPro" id="IPR011249">
    <property type="entry name" value="Metalloenz_LuxS/M16"/>
</dbReference>
<keyword evidence="3" id="KW-1185">Reference proteome</keyword>
<evidence type="ECO:0000259" key="1">
    <source>
        <dbReference type="Pfam" id="PF00675"/>
    </source>
</evidence>
<dbReference type="GO" id="GO:0005759">
    <property type="term" value="C:mitochondrial matrix"/>
    <property type="evidence" value="ECO:0007669"/>
    <property type="project" value="TreeGrafter"/>
</dbReference>
<dbReference type="EMBL" id="JAIWYP010000010">
    <property type="protein sequence ID" value="KAH3747802.1"/>
    <property type="molecule type" value="Genomic_DNA"/>
</dbReference>
<dbReference type="AlphaFoldDB" id="A0A9D4DGR5"/>
<proteinExistence type="predicted"/>
<evidence type="ECO:0000313" key="3">
    <source>
        <dbReference type="Proteomes" id="UP000828390"/>
    </source>
</evidence>
<feature type="domain" description="Peptidase M16 N-terminal" evidence="1">
    <location>
        <begin position="99"/>
        <end position="180"/>
    </location>
</feature>
<sequence length="265" mass="30418">MFRVSFIQRTIQRRICKRWFSSVTQSEPLRNSAVQDTVRVLQPGTTLHGYTVEKIEEVPELFLTAVCLQHNKTGAQHLHVARDDTNNTFSVAFKTTPLDSTGVPHILEHTVLCGSQKYPVRDPFFKMINRSLATFMNAFTASDWTMYPFSTQNRQDFKNLLSIYLDAVFYPQLRELDFSQEGWRLEPVDLTDPNSPLTFKGVVYNEMKGVFSSQQSIFCEAVQNRLLPSHTYGVVSGGDPACIPDLTWQQLKHFHQTHYHPSNAR</sequence>